<dbReference type="NCBIfam" id="TIGR01750">
    <property type="entry name" value="fabZ"/>
    <property type="match status" value="1"/>
</dbReference>
<protein>
    <recommendedName>
        <fullName evidence="9">3-hydroxyacyl-[acyl-carrier-protein] dehydratase FabZ</fullName>
        <ecNumber evidence="9">4.2.1.59</ecNumber>
    </recommendedName>
    <alternativeName>
        <fullName evidence="9">(3R)-hydroxymyristoyl-[acyl-carrier-protein] dehydratase</fullName>
        <shortName evidence="9">(3R)-hydroxymyristoyl-ACP dehydrase</shortName>
    </alternativeName>
    <alternativeName>
        <fullName evidence="9">Beta-hydroxyacyl-ACP dehydratase</fullName>
    </alternativeName>
</protein>
<dbReference type="Pfam" id="PF07977">
    <property type="entry name" value="FabA"/>
    <property type="match status" value="1"/>
</dbReference>
<dbReference type="RefSeq" id="WP_343060305.1">
    <property type="nucleotide sequence ID" value="NZ_JACHOR010000002.1"/>
</dbReference>
<comment type="function">
    <text evidence="8 9">Involved in unsaturated fatty acids biosynthesis. Catalyzes the dehydration of short chain beta-hydroxyacyl-ACPs and long chain saturated and unsaturated beta-hydroxyacyl-ACPs.</text>
</comment>
<dbReference type="GO" id="GO:0009245">
    <property type="term" value="P:lipid A biosynthetic process"/>
    <property type="evidence" value="ECO:0007669"/>
    <property type="project" value="UniProtKB-UniRule"/>
</dbReference>
<dbReference type="CDD" id="cd01288">
    <property type="entry name" value="FabZ"/>
    <property type="match status" value="1"/>
</dbReference>
<comment type="similarity">
    <text evidence="2 9">Belongs to the thioester dehydratase family. FabZ subfamily.</text>
</comment>
<feature type="active site" evidence="9">
    <location>
        <position position="56"/>
    </location>
</feature>
<evidence type="ECO:0000256" key="3">
    <source>
        <dbReference type="ARBA" id="ARBA00022490"/>
    </source>
</evidence>
<dbReference type="InterPro" id="IPR010084">
    <property type="entry name" value="FabZ"/>
</dbReference>
<evidence type="ECO:0000313" key="10">
    <source>
        <dbReference type="EMBL" id="MBB5745764.1"/>
    </source>
</evidence>
<dbReference type="Proteomes" id="UP000545037">
    <property type="component" value="Unassembled WGS sequence"/>
</dbReference>
<dbReference type="EMBL" id="JACHOR010000002">
    <property type="protein sequence ID" value="MBB5745764.1"/>
    <property type="molecule type" value="Genomic_DNA"/>
</dbReference>
<dbReference type="GO" id="GO:0019171">
    <property type="term" value="F:(3R)-hydroxyacyl-[acyl-carrier-protein] dehydratase activity"/>
    <property type="evidence" value="ECO:0007669"/>
    <property type="project" value="UniProtKB-EC"/>
</dbReference>
<dbReference type="GO" id="GO:0016020">
    <property type="term" value="C:membrane"/>
    <property type="evidence" value="ECO:0007669"/>
    <property type="project" value="GOC"/>
</dbReference>
<evidence type="ECO:0000256" key="2">
    <source>
        <dbReference type="ARBA" id="ARBA00009174"/>
    </source>
</evidence>
<keyword evidence="11" id="KW-1185">Reference proteome</keyword>
<comment type="caution">
    <text evidence="10">The sequence shown here is derived from an EMBL/GenBank/DDBJ whole genome shotgun (WGS) entry which is preliminary data.</text>
</comment>
<dbReference type="HAMAP" id="MF_00406">
    <property type="entry name" value="FabZ"/>
    <property type="match status" value="1"/>
</dbReference>
<comment type="catalytic activity">
    <reaction evidence="9">
        <text>a (3R)-hydroxyacyl-[ACP] = a (2E)-enoyl-[ACP] + H2O</text>
        <dbReference type="Rhea" id="RHEA:13097"/>
        <dbReference type="Rhea" id="RHEA-COMP:9925"/>
        <dbReference type="Rhea" id="RHEA-COMP:9945"/>
        <dbReference type="ChEBI" id="CHEBI:15377"/>
        <dbReference type="ChEBI" id="CHEBI:78784"/>
        <dbReference type="ChEBI" id="CHEBI:78827"/>
        <dbReference type="EC" id="4.2.1.59"/>
    </reaction>
</comment>
<name>A0A7W9CHI6_9CAUL</name>
<keyword evidence="3 9" id="KW-0963">Cytoplasm</keyword>
<dbReference type="GO" id="GO:0006633">
    <property type="term" value="P:fatty acid biosynthetic process"/>
    <property type="evidence" value="ECO:0007669"/>
    <property type="project" value="UniProtKB-UniRule"/>
</dbReference>
<keyword evidence="4 9" id="KW-0444">Lipid biosynthesis</keyword>
<dbReference type="PANTHER" id="PTHR30272">
    <property type="entry name" value="3-HYDROXYACYL-[ACYL-CARRIER-PROTEIN] DEHYDRATASE"/>
    <property type="match status" value="1"/>
</dbReference>
<evidence type="ECO:0000256" key="8">
    <source>
        <dbReference type="ARBA" id="ARBA00025049"/>
    </source>
</evidence>
<evidence type="ECO:0000256" key="7">
    <source>
        <dbReference type="ARBA" id="ARBA00023239"/>
    </source>
</evidence>
<accession>A0A7W9CHI6</accession>
<evidence type="ECO:0000256" key="9">
    <source>
        <dbReference type="HAMAP-Rule" id="MF_00406"/>
    </source>
</evidence>
<comment type="subcellular location">
    <subcellularLocation>
        <location evidence="1 9">Cytoplasm</location>
    </subcellularLocation>
</comment>
<evidence type="ECO:0000256" key="4">
    <source>
        <dbReference type="ARBA" id="ARBA00022516"/>
    </source>
</evidence>
<dbReference type="FunFam" id="3.10.129.10:FF:000001">
    <property type="entry name" value="3-hydroxyacyl-[acyl-carrier-protein] dehydratase FabZ"/>
    <property type="match status" value="1"/>
</dbReference>
<keyword evidence="5 9" id="KW-0441">Lipid A biosynthesis</keyword>
<organism evidence="10 11">
    <name type="scientific">Brevundimonas variabilis</name>
    <dbReference type="NCBI Taxonomy" id="74312"/>
    <lineage>
        <taxon>Bacteria</taxon>
        <taxon>Pseudomonadati</taxon>
        <taxon>Pseudomonadota</taxon>
        <taxon>Alphaproteobacteria</taxon>
        <taxon>Caulobacterales</taxon>
        <taxon>Caulobacteraceae</taxon>
        <taxon>Brevundimonas</taxon>
    </lineage>
</organism>
<dbReference type="Gene3D" id="3.10.129.10">
    <property type="entry name" value="Hotdog Thioesterase"/>
    <property type="match status" value="1"/>
</dbReference>
<dbReference type="InterPro" id="IPR013114">
    <property type="entry name" value="FabA_FabZ"/>
</dbReference>
<dbReference type="SUPFAM" id="SSF54637">
    <property type="entry name" value="Thioesterase/thiol ester dehydrase-isomerase"/>
    <property type="match status" value="1"/>
</dbReference>
<sequence>MTEQTDTIRIDYAEVMRRLPHRYPFLLVDRAEDFVAGVSITGIKNVSHNEPFFQGHFPIDPVMPGVLIVESMAQTGALLMSKTLDVAVEGKVILFMSIDGVRFRKPARPGDQLRLQVKVTRQRGDIFKFRGETYIDGKLAAEADFAAMVATVADPVTP</sequence>
<dbReference type="InterPro" id="IPR029069">
    <property type="entry name" value="HotDog_dom_sf"/>
</dbReference>
<evidence type="ECO:0000256" key="1">
    <source>
        <dbReference type="ARBA" id="ARBA00004496"/>
    </source>
</evidence>
<dbReference type="PANTHER" id="PTHR30272:SF1">
    <property type="entry name" value="3-HYDROXYACYL-[ACYL-CARRIER-PROTEIN] DEHYDRATASE"/>
    <property type="match status" value="1"/>
</dbReference>
<reference evidence="10 11" key="1">
    <citation type="submission" date="2020-08" db="EMBL/GenBank/DDBJ databases">
        <title>Genomic Encyclopedia of Type Strains, Phase IV (KMG-IV): sequencing the most valuable type-strain genomes for metagenomic binning, comparative biology and taxonomic classification.</title>
        <authorList>
            <person name="Goeker M."/>
        </authorList>
    </citation>
    <scope>NUCLEOTIDE SEQUENCE [LARGE SCALE GENOMIC DNA]</scope>
    <source>
        <strain evidence="10 11">DSM 4737</strain>
    </source>
</reference>
<evidence type="ECO:0000313" key="11">
    <source>
        <dbReference type="Proteomes" id="UP000545037"/>
    </source>
</evidence>
<dbReference type="GO" id="GO:0005737">
    <property type="term" value="C:cytoplasm"/>
    <property type="evidence" value="ECO:0007669"/>
    <property type="project" value="UniProtKB-SubCell"/>
</dbReference>
<evidence type="ECO:0000256" key="6">
    <source>
        <dbReference type="ARBA" id="ARBA00023098"/>
    </source>
</evidence>
<keyword evidence="6 9" id="KW-0443">Lipid metabolism</keyword>
<dbReference type="NCBIfam" id="NF000582">
    <property type="entry name" value="PRK00006.1"/>
    <property type="match status" value="1"/>
</dbReference>
<dbReference type="AlphaFoldDB" id="A0A7W9CHI6"/>
<gene>
    <name evidence="9" type="primary">fabZ</name>
    <name evidence="10" type="ORF">GGR13_001348</name>
</gene>
<evidence type="ECO:0000256" key="5">
    <source>
        <dbReference type="ARBA" id="ARBA00022556"/>
    </source>
</evidence>
<proteinExistence type="inferred from homology"/>
<dbReference type="EC" id="4.2.1.59" evidence="9"/>
<keyword evidence="7 9" id="KW-0456">Lyase</keyword>